<dbReference type="SUPFAM" id="SSF54862">
    <property type="entry name" value="4Fe-4S ferredoxins"/>
    <property type="match status" value="1"/>
</dbReference>
<evidence type="ECO:0008006" key="3">
    <source>
        <dbReference type="Google" id="ProtNLM"/>
    </source>
</evidence>
<reference evidence="1 2" key="1">
    <citation type="submission" date="2007-04" db="EMBL/GenBank/DDBJ databases">
        <title>Complete sequence of Pyrobaculum arsenaticum DSM 13514.</title>
        <authorList>
            <consortium name="US DOE Joint Genome Institute"/>
            <person name="Copeland A."/>
            <person name="Lucas S."/>
            <person name="Lapidus A."/>
            <person name="Barry K."/>
            <person name="Glavina del Rio T."/>
            <person name="Dalin E."/>
            <person name="Tice H."/>
            <person name="Pitluck S."/>
            <person name="Chain P."/>
            <person name="Malfatti S."/>
            <person name="Shin M."/>
            <person name="Vergez L."/>
            <person name="Schmutz J."/>
            <person name="Larimer F."/>
            <person name="Land M."/>
            <person name="Hauser L."/>
            <person name="Kyrpides N."/>
            <person name="Mikhailova N."/>
            <person name="Cozen A.E."/>
            <person name="Fitz-Gibbon S.T."/>
            <person name="House C.H."/>
            <person name="Saltikov C."/>
            <person name="Lowe T.M."/>
            <person name="Richardson P."/>
        </authorList>
    </citation>
    <scope>NUCLEOTIDE SEQUENCE [LARGE SCALE GENOMIC DNA]</scope>
    <source>
        <strain evidence="2">ATCC 700994 / DSM 13514 / JCM 11321 / PZ6</strain>
    </source>
</reference>
<dbReference type="Pfam" id="PF13459">
    <property type="entry name" value="Fer4_15"/>
    <property type="match status" value="1"/>
</dbReference>
<evidence type="ECO:0000313" key="1">
    <source>
        <dbReference type="EMBL" id="ABP51807.1"/>
    </source>
</evidence>
<gene>
    <name evidence="1" type="ordered locus">Pars_2263</name>
</gene>
<name>A4WN40_PYRAR</name>
<evidence type="ECO:0000313" key="2">
    <source>
        <dbReference type="Proteomes" id="UP000001567"/>
    </source>
</evidence>
<dbReference type="EMBL" id="CP000660">
    <property type="protein sequence ID" value="ABP51807.1"/>
    <property type="molecule type" value="Genomic_DNA"/>
</dbReference>
<accession>A4WN40</accession>
<dbReference type="KEGG" id="pas:Pars_2263"/>
<protein>
    <recommendedName>
        <fullName evidence="3">Ferredoxin</fullName>
    </recommendedName>
</protein>
<dbReference type="AlphaFoldDB" id="A4WN40"/>
<sequence>MLGIVFIKMCPPQCVIEVRVDRWLCTGCGLCQGLVFTLEKGYSAVRPEFRTDEDGTEGLVDLKYLDNVKRAARACPNGGISWRLKS</sequence>
<proteinExistence type="predicted"/>
<dbReference type="Gene3D" id="3.30.70.20">
    <property type="match status" value="1"/>
</dbReference>
<dbReference type="Proteomes" id="UP000001567">
    <property type="component" value="Chromosome"/>
</dbReference>
<dbReference type="HOGENOM" id="CLU_188104_0_0_2"/>
<organism evidence="1 2">
    <name type="scientific">Pyrobaculum arsenaticum (strain DSM 13514 / JCM 11321 / PZ6)</name>
    <dbReference type="NCBI Taxonomy" id="340102"/>
    <lineage>
        <taxon>Archaea</taxon>
        <taxon>Thermoproteota</taxon>
        <taxon>Thermoprotei</taxon>
        <taxon>Thermoproteales</taxon>
        <taxon>Thermoproteaceae</taxon>
        <taxon>Pyrobaculum</taxon>
    </lineage>
</organism>